<evidence type="ECO:0000313" key="1">
    <source>
        <dbReference type="EMBL" id="PZA17859.1"/>
    </source>
</evidence>
<accession>A0A323UZ56</accession>
<protein>
    <recommendedName>
        <fullName evidence="3">RHS repeat protein</fullName>
    </recommendedName>
</protein>
<sequence length="92" mass="10156">MPESTACRYFNTYSGVKLPFRLTGELGEDEIQNRNTYFRGHFNAAGTLLAFEKLVYGEVEVAHRYTYDEGGALLEAEITDADGEVTVVAGKA</sequence>
<organism evidence="1 2">
    <name type="scientific">Parazoarcus communis SWub3 = DSM 12120</name>
    <dbReference type="NCBI Taxonomy" id="1121029"/>
    <lineage>
        <taxon>Bacteria</taxon>
        <taxon>Pseudomonadati</taxon>
        <taxon>Pseudomonadota</taxon>
        <taxon>Betaproteobacteria</taxon>
        <taxon>Rhodocyclales</taxon>
        <taxon>Zoogloeaceae</taxon>
        <taxon>Parazoarcus</taxon>
    </lineage>
</organism>
<proteinExistence type="predicted"/>
<dbReference type="RefSeq" id="WP_110523202.1">
    <property type="nucleotide sequence ID" value="NZ_QKOE01000002.1"/>
</dbReference>
<comment type="caution">
    <text evidence="1">The sequence shown here is derived from an EMBL/GenBank/DDBJ whole genome shotgun (WGS) entry which is preliminary data.</text>
</comment>
<evidence type="ECO:0008006" key="3">
    <source>
        <dbReference type="Google" id="ProtNLM"/>
    </source>
</evidence>
<reference evidence="1 2" key="1">
    <citation type="submission" date="2018-06" db="EMBL/GenBank/DDBJ databases">
        <title>Azoarcus communis strain SWub3 genome.</title>
        <authorList>
            <person name="Zorraquino Salvo V."/>
            <person name="Toubiana D."/>
            <person name="Blumwald E."/>
        </authorList>
    </citation>
    <scope>NUCLEOTIDE SEQUENCE [LARGE SCALE GENOMIC DNA]</scope>
    <source>
        <strain evidence="1 2">SWub3</strain>
    </source>
</reference>
<name>A0A323UZ56_9RHOO</name>
<dbReference type="EMBL" id="QKOE01000002">
    <property type="protein sequence ID" value="PZA17859.1"/>
    <property type="molecule type" value="Genomic_DNA"/>
</dbReference>
<dbReference type="Pfam" id="PF19653">
    <property type="entry name" value="DUF6156"/>
    <property type="match status" value="1"/>
</dbReference>
<keyword evidence="2" id="KW-1185">Reference proteome</keyword>
<dbReference type="OrthoDB" id="8563989at2"/>
<gene>
    <name evidence="1" type="ORF">DNK49_04895</name>
</gene>
<dbReference type="Proteomes" id="UP000248259">
    <property type="component" value="Unassembled WGS sequence"/>
</dbReference>
<dbReference type="AlphaFoldDB" id="A0A323UZ56"/>
<dbReference type="InterPro" id="IPR046154">
    <property type="entry name" value="DUF6156"/>
</dbReference>
<evidence type="ECO:0000313" key="2">
    <source>
        <dbReference type="Proteomes" id="UP000248259"/>
    </source>
</evidence>